<dbReference type="AlphaFoldDB" id="A0A2K8PGF2"/>
<proteinExistence type="predicted"/>
<organism evidence="1 2">
    <name type="scientific">Streptomyces lavendulae subsp. lavendulae</name>
    <dbReference type="NCBI Taxonomy" id="58340"/>
    <lineage>
        <taxon>Bacteria</taxon>
        <taxon>Bacillati</taxon>
        <taxon>Actinomycetota</taxon>
        <taxon>Actinomycetes</taxon>
        <taxon>Kitasatosporales</taxon>
        <taxon>Streptomycetaceae</taxon>
        <taxon>Streptomyces</taxon>
    </lineage>
</organism>
<dbReference type="OrthoDB" id="3982708at2"/>
<evidence type="ECO:0000313" key="1">
    <source>
        <dbReference type="EMBL" id="ATZ25811.1"/>
    </source>
</evidence>
<sequence>MASFYREILDTDLGPLQKLAEQWRTTHKDISGLGKRVQGEMLTPLRDKGYWEGVAAPYAWRMIDDIQRQLEDATKVAEAVLGVLDDALGELKSVKADLQAAVKRVGEQGMYVDGKGELSLSVVGGQCRVIEKGSADASAIEAAQKEINDIVRRGVAADENLAFSLMSDIGLGPWFNGKPQHSDLDSTNRISQEQYALLDRAMHGRPLDPSGPKDDPYDLGIAWVTGAGPRSRDYYDDDEMTELIKASVSMEQLRADTHSQWNADGKGEGRVSYSISDGGKMGALKKLIGTDIPAIATGDPDHLGEAFMGSYSLGYEVKGQDPDGSVVVQYTLDNHTSNESFLHFVGYYDWLKKTNREEGPFSTVSQTITWTERSPAGTK</sequence>
<evidence type="ECO:0000313" key="2">
    <source>
        <dbReference type="Proteomes" id="UP000231791"/>
    </source>
</evidence>
<dbReference type="RefSeq" id="WP_030224914.1">
    <property type="nucleotide sequence ID" value="NZ_CP024985.1"/>
</dbReference>
<dbReference type="GeneID" id="49385023"/>
<reference evidence="1 2" key="1">
    <citation type="submission" date="2017-11" db="EMBL/GenBank/DDBJ databases">
        <title>Complete genome sequence of Streptomyces lavendulae subsp. lavendulae CCM 3239 (formerly 'Streptomyces aureofaciens CCM 3239'), the producer of the angucycline-type antibiotic auricin.</title>
        <authorList>
            <person name="Busche T."/>
            <person name="Novakova R."/>
            <person name="Al'Dilaimi A."/>
            <person name="Homerova D."/>
            <person name="Feckova L."/>
            <person name="Rezuchova B."/>
            <person name="Mingyar E."/>
            <person name="Csolleiova D."/>
            <person name="Bekeova C."/>
            <person name="Winkler A."/>
            <person name="Sevcikova B."/>
            <person name="Kalinowski J."/>
            <person name="Kormanec J."/>
            <person name="Ruckert C."/>
        </authorList>
    </citation>
    <scope>NUCLEOTIDE SEQUENCE [LARGE SCALE GENOMIC DNA]</scope>
    <source>
        <strain evidence="1 2">CCM 3239</strain>
    </source>
</reference>
<accession>A0A2K8PGF2</accession>
<dbReference type="KEGG" id="slx:SLAV_19935"/>
<gene>
    <name evidence="1" type="ORF">SLAV_19935</name>
</gene>
<name>A0A2K8PGF2_STRLA</name>
<dbReference type="Proteomes" id="UP000231791">
    <property type="component" value="Chromosome"/>
</dbReference>
<keyword evidence="2" id="KW-1185">Reference proteome</keyword>
<protein>
    <submittedName>
        <fullName evidence="1">Uncharacterized protein</fullName>
    </submittedName>
</protein>
<dbReference type="EMBL" id="CP024985">
    <property type="protein sequence ID" value="ATZ25811.1"/>
    <property type="molecule type" value="Genomic_DNA"/>
</dbReference>